<dbReference type="SUPFAM" id="SSF47592">
    <property type="entry name" value="SWIB/MDM2 domain"/>
    <property type="match status" value="1"/>
</dbReference>
<dbReference type="Pfam" id="PF08766">
    <property type="entry name" value="DEK_C"/>
    <property type="match status" value="1"/>
</dbReference>
<feature type="compositionally biased region" description="Polar residues" evidence="1">
    <location>
        <begin position="137"/>
        <end position="149"/>
    </location>
</feature>
<dbReference type="InterPro" id="IPR003121">
    <property type="entry name" value="SWIB_MDM2_domain"/>
</dbReference>
<feature type="compositionally biased region" description="Low complexity" evidence="1">
    <location>
        <begin position="152"/>
        <end position="165"/>
    </location>
</feature>
<protein>
    <recommendedName>
        <fullName evidence="2">DM2 domain-containing protein</fullName>
    </recommendedName>
</protein>
<dbReference type="PROSITE" id="PS51925">
    <property type="entry name" value="SWIB_MDM2"/>
    <property type="match status" value="1"/>
</dbReference>
<evidence type="ECO:0000313" key="4">
    <source>
        <dbReference type="Proteomes" id="UP000812966"/>
    </source>
</evidence>
<dbReference type="EMBL" id="JABELV010000061">
    <property type="protein sequence ID" value="KAG7544261.1"/>
    <property type="molecule type" value="Genomic_DNA"/>
</dbReference>
<comment type="caution">
    <text evidence="3">The sequence shown here is derived from an EMBL/GenBank/DDBJ whole genome shotgun (WGS) entry which is preliminary data.</text>
</comment>
<feature type="region of interest" description="Disordered" evidence="1">
    <location>
        <begin position="133"/>
        <end position="203"/>
    </location>
</feature>
<dbReference type="SMART" id="SM00151">
    <property type="entry name" value="SWIB"/>
    <property type="match status" value="1"/>
</dbReference>
<dbReference type="InterPro" id="IPR019835">
    <property type="entry name" value="SWIB_domain"/>
</dbReference>
<dbReference type="InterPro" id="IPR036885">
    <property type="entry name" value="SWIB_MDM2_dom_sf"/>
</dbReference>
<dbReference type="AlphaFoldDB" id="A0A8K0JKV8"/>
<evidence type="ECO:0000259" key="2">
    <source>
        <dbReference type="PROSITE" id="PS51925"/>
    </source>
</evidence>
<evidence type="ECO:0000313" key="3">
    <source>
        <dbReference type="EMBL" id="KAG7544261.1"/>
    </source>
</evidence>
<name>A0A8K0JKV8_9TREE</name>
<sequence length="287" mass="30684">MPDAISPIRIIAKFVSSLIGQIRVILAKADLDSVSAKAVRKTLVAQGVDAEQIKAHKEEIDASIATIFNEIRSGPSEPAVHATPADGPKPQKKRSLSDASESRPVKKAKPARAVGAVDDESYARALQAELNGISRGARTSRSGQTSTPTKMKGASSSKGKYKSAAVLSGSDEEGVSGVATGKAAKKKKRSKSATDANGEVSETGFNRPFLLSPSLATLLGETHLSRPKTVKALWAYIKERDLQDPKDKRYICCDEAMRAVFASDRVHMMGMNKVLSKHLYNPDDVVA</sequence>
<proteinExistence type="predicted"/>
<dbReference type="PANTHER" id="PTHR13844">
    <property type="entry name" value="SWI/SNF-RELATED MATRIX-ASSOCIATED ACTIN-DEPENDENT REGULATOR OF CHROMATIN SUBFAMILY D"/>
    <property type="match status" value="1"/>
</dbReference>
<keyword evidence="4" id="KW-1185">Reference proteome</keyword>
<feature type="domain" description="DM2" evidence="2">
    <location>
        <begin position="204"/>
        <end position="281"/>
    </location>
</feature>
<dbReference type="Pfam" id="PF02201">
    <property type="entry name" value="SWIB"/>
    <property type="match status" value="1"/>
</dbReference>
<dbReference type="Gene3D" id="1.10.245.10">
    <property type="entry name" value="SWIB/MDM2 domain"/>
    <property type="match status" value="1"/>
</dbReference>
<organism evidence="3 4">
    <name type="scientific">Filobasidium floriforme</name>
    <dbReference type="NCBI Taxonomy" id="5210"/>
    <lineage>
        <taxon>Eukaryota</taxon>
        <taxon>Fungi</taxon>
        <taxon>Dikarya</taxon>
        <taxon>Basidiomycota</taxon>
        <taxon>Agaricomycotina</taxon>
        <taxon>Tremellomycetes</taxon>
        <taxon>Filobasidiales</taxon>
        <taxon>Filobasidiaceae</taxon>
        <taxon>Filobasidium</taxon>
    </lineage>
</organism>
<accession>A0A8K0JKV8</accession>
<reference evidence="3" key="1">
    <citation type="submission" date="2020-04" db="EMBL/GenBank/DDBJ databases">
        <title>Analysis of mating type loci in Filobasidium floriforme.</title>
        <authorList>
            <person name="Nowrousian M."/>
        </authorList>
    </citation>
    <scope>NUCLEOTIDE SEQUENCE</scope>
    <source>
        <strain evidence="3">CBS 6242</strain>
    </source>
</reference>
<evidence type="ECO:0000256" key="1">
    <source>
        <dbReference type="SAM" id="MobiDB-lite"/>
    </source>
</evidence>
<dbReference type="InterPro" id="IPR014876">
    <property type="entry name" value="DEK_C"/>
</dbReference>
<feature type="region of interest" description="Disordered" evidence="1">
    <location>
        <begin position="74"/>
        <end position="113"/>
    </location>
</feature>
<dbReference type="Proteomes" id="UP000812966">
    <property type="component" value="Unassembled WGS sequence"/>
</dbReference>
<gene>
    <name evidence="3" type="ORF">FFLO_03374</name>
</gene>
<dbReference type="CDD" id="cd10567">
    <property type="entry name" value="SWIB-MDM2_like"/>
    <property type="match status" value="1"/>
</dbReference>